<reference evidence="2" key="1">
    <citation type="submission" date="2018-04" db="EMBL/GenBank/DDBJ databases">
        <title>Transcriptome assembly of Sipha flava.</title>
        <authorList>
            <person name="Scully E.D."/>
            <person name="Geib S.M."/>
            <person name="Palmer N.A."/>
            <person name="Koch K."/>
            <person name="Bradshaw J."/>
            <person name="Heng-Moss T."/>
            <person name="Sarath G."/>
        </authorList>
    </citation>
    <scope>NUCLEOTIDE SEQUENCE</scope>
</reference>
<protein>
    <submittedName>
        <fullName evidence="2">Uncharacterized protein</fullName>
    </submittedName>
</protein>
<name>A0A2S2QJF4_9HEMI</name>
<dbReference type="EMBL" id="GGMS01008682">
    <property type="protein sequence ID" value="MBY77885.1"/>
    <property type="molecule type" value="Transcribed_RNA"/>
</dbReference>
<gene>
    <name evidence="2" type="ORF">g.71341</name>
</gene>
<dbReference type="AlphaFoldDB" id="A0A2S2QJF4"/>
<proteinExistence type="predicted"/>
<evidence type="ECO:0000256" key="1">
    <source>
        <dbReference type="SAM" id="MobiDB-lite"/>
    </source>
</evidence>
<feature type="region of interest" description="Disordered" evidence="1">
    <location>
        <begin position="50"/>
        <end position="82"/>
    </location>
</feature>
<feature type="compositionally biased region" description="Basic residues" evidence="1">
    <location>
        <begin position="50"/>
        <end position="60"/>
    </location>
</feature>
<accession>A0A2S2QJF4</accession>
<sequence length="103" mass="11540">MTKAAASGHHTASHVARERERTMKVIPQIQCAPSHARSLSVHGIFVSHYHRRPRGTRSTHLHTGPTLHPLRNAHPPLNSNAHRSMHIHGVHNIRAVPRRSGKH</sequence>
<evidence type="ECO:0000313" key="2">
    <source>
        <dbReference type="EMBL" id="MBY77885.1"/>
    </source>
</evidence>
<feature type="region of interest" description="Disordered" evidence="1">
    <location>
        <begin position="1"/>
        <end position="22"/>
    </location>
</feature>
<organism evidence="2">
    <name type="scientific">Sipha flava</name>
    <name type="common">yellow sugarcane aphid</name>
    <dbReference type="NCBI Taxonomy" id="143950"/>
    <lineage>
        <taxon>Eukaryota</taxon>
        <taxon>Metazoa</taxon>
        <taxon>Ecdysozoa</taxon>
        <taxon>Arthropoda</taxon>
        <taxon>Hexapoda</taxon>
        <taxon>Insecta</taxon>
        <taxon>Pterygota</taxon>
        <taxon>Neoptera</taxon>
        <taxon>Paraneoptera</taxon>
        <taxon>Hemiptera</taxon>
        <taxon>Sternorrhyncha</taxon>
        <taxon>Aphidomorpha</taxon>
        <taxon>Aphidoidea</taxon>
        <taxon>Aphididae</taxon>
        <taxon>Sipha</taxon>
    </lineage>
</organism>